<organism evidence="6 7">
    <name type="scientific">Microbacterium natoriense</name>
    <dbReference type="NCBI Taxonomy" id="284570"/>
    <lineage>
        <taxon>Bacteria</taxon>
        <taxon>Bacillati</taxon>
        <taxon>Actinomycetota</taxon>
        <taxon>Actinomycetes</taxon>
        <taxon>Micrococcales</taxon>
        <taxon>Microbacteriaceae</taxon>
        <taxon>Microbacterium</taxon>
    </lineage>
</organism>
<dbReference type="SMART" id="SM00448">
    <property type="entry name" value="REC"/>
    <property type="match status" value="1"/>
</dbReference>
<evidence type="ECO:0000256" key="1">
    <source>
        <dbReference type="ARBA" id="ARBA00022553"/>
    </source>
</evidence>
<keyword evidence="2" id="KW-0238">DNA-binding</keyword>
<reference evidence="6 7" key="1">
    <citation type="submission" date="2023-07" db="EMBL/GenBank/DDBJ databases">
        <title>Comparative genomics of wheat-associated soil bacteria to identify genetic determinants of phenazine resistance.</title>
        <authorList>
            <person name="Mouncey N."/>
        </authorList>
    </citation>
    <scope>NUCLEOTIDE SEQUENCE [LARGE SCALE GENOMIC DNA]</scope>
    <source>
        <strain evidence="6 7">W4I9-1</strain>
    </source>
</reference>
<proteinExistence type="predicted"/>
<gene>
    <name evidence="6" type="ORF">QFZ53_000424</name>
</gene>
<dbReference type="Proteomes" id="UP001244427">
    <property type="component" value="Unassembled WGS sequence"/>
</dbReference>
<dbReference type="Pfam" id="PF00072">
    <property type="entry name" value="Response_reg"/>
    <property type="match status" value="1"/>
</dbReference>
<protein>
    <submittedName>
        <fullName evidence="6">Two-component system response regulator DesR</fullName>
    </submittedName>
</protein>
<sequence>MVHGPDRPRPSDIADNVIRILIADDQSLIRQSLAAVVNLQPDFHVVAEASSGADAIRLADDTRPDVALLDVHMPDIDGISTAEEIIRSVPGCHVLMLTAFARPGYLSRAMKLGASGFILKDVPAAELFSAIRTVNRGVRVVDPTLASESLAKGASPLTMRETQVLAAVLAEASTTAIAGSLHLTEGTVRNVISEAMAKLHASRRSDAARIAAQNGWLDAL</sequence>
<dbReference type="SUPFAM" id="SSF46894">
    <property type="entry name" value="C-terminal effector domain of the bipartite response regulators"/>
    <property type="match status" value="1"/>
</dbReference>
<dbReference type="InterPro" id="IPR000792">
    <property type="entry name" value="Tscrpt_reg_LuxR_C"/>
</dbReference>
<dbReference type="Pfam" id="PF00196">
    <property type="entry name" value="GerE"/>
    <property type="match status" value="1"/>
</dbReference>
<dbReference type="InterPro" id="IPR001789">
    <property type="entry name" value="Sig_transdc_resp-reg_receiver"/>
</dbReference>
<dbReference type="GO" id="GO:0003677">
    <property type="term" value="F:DNA binding"/>
    <property type="evidence" value="ECO:0007669"/>
    <property type="project" value="UniProtKB-KW"/>
</dbReference>
<evidence type="ECO:0000256" key="2">
    <source>
        <dbReference type="ARBA" id="ARBA00023125"/>
    </source>
</evidence>
<evidence type="ECO:0000313" key="6">
    <source>
        <dbReference type="EMBL" id="MDQ0646228.1"/>
    </source>
</evidence>
<feature type="domain" description="Response regulatory" evidence="5">
    <location>
        <begin position="19"/>
        <end position="135"/>
    </location>
</feature>
<keyword evidence="1 3" id="KW-0597">Phosphoprotein</keyword>
<feature type="domain" description="HTH luxR-type" evidence="4">
    <location>
        <begin position="150"/>
        <end position="215"/>
    </location>
</feature>
<dbReference type="SUPFAM" id="SSF52172">
    <property type="entry name" value="CheY-like"/>
    <property type="match status" value="1"/>
</dbReference>
<dbReference type="GO" id="GO:0000160">
    <property type="term" value="P:phosphorelay signal transduction system"/>
    <property type="evidence" value="ECO:0007669"/>
    <property type="project" value="InterPro"/>
</dbReference>
<dbReference type="Gene3D" id="3.40.50.2300">
    <property type="match status" value="1"/>
</dbReference>
<dbReference type="PROSITE" id="PS50043">
    <property type="entry name" value="HTH_LUXR_2"/>
    <property type="match status" value="1"/>
</dbReference>
<dbReference type="AlphaFoldDB" id="A0AAW8ERT8"/>
<dbReference type="PROSITE" id="PS50110">
    <property type="entry name" value="RESPONSE_REGULATORY"/>
    <property type="match status" value="1"/>
</dbReference>
<evidence type="ECO:0000259" key="5">
    <source>
        <dbReference type="PROSITE" id="PS50110"/>
    </source>
</evidence>
<evidence type="ECO:0000256" key="3">
    <source>
        <dbReference type="PROSITE-ProRule" id="PRU00169"/>
    </source>
</evidence>
<comment type="caution">
    <text evidence="6">The sequence shown here is derived from an EMBL/GenBank/DDBJ whole genome shotgun (WGS) entry which is preliminary data.</text>
</comment>
<name>A0AAW8ERT8_9MICO</name>
<evidence type="ECO:0000259" key="4">
    <source>
        <dbReference type="PROSITE" id="PS50043"/>
    </source>
</evidence>
<dbReference type="EMBL" id="JAUSXV010000001">
    <property type="protein sequence ID" value="MDQ0646228.1"/>
    <property type="molecule type" value="Genomic_DNA"/>
</dbReference>
<dbReference type="GO" id="GO:0006355">
    <property type="term" value="P:regulation of DNA-templated transcription"/>
    <property type="evidence" value="ECO:0007669"/>
    <property type="project" value="InterPro"/>
</dbReference>
<feature type="modified residue" description="4-aspartylphosphate" evidence="3">
    <location>
        <position position="70"/>
    </location>
</feature>
<dbReference type="PANTHER" id="PTHR43214">
    <property type="entry name" value="TWO-COMPONENT RESPONSE REGULATOR"/>
    <property type="match status" value="1"/>
</dbReference>
<dbReference type="InterPro" id="IPR039420">
    <property type="entry name" value="WalR-like"/>
</dbReference>
<evidence type="ECO:0000313" key="7">
    <source>
        <dbReference type="Proteomes" id="UP001244427"/>
    </source>
</evidence>
<dbReference type="InterPro" id="IPR011006">
    <property type="entry name" value="CheY-like_superfamily"/>
</dbReference>
<dbReference type="CDD" id="cd06170">
    <property type="entry name" value="LuxR_C_like"/>
    <property type="match status" value="1"/>
</dbReference>
<dbReference type="InterPro" id="IPR016032">
    <property type="entry name" value="Sig_transdc_resp-reg_C-effctor"/>
</dbReference>
<dbReference type="CDD" id="cd17535">
    <property type="entry name" value="REC_NarL-like"/>
    <property type="match status" value="1"/>
</dbReference>
<accession>A0AAW8ERT8</accession>
<dbReference type="PANTHER" id="PTHR43214:SF42">
    <property type="entry name" value="TRANSCRIPTIONAL REGULATORY PROTEIN DESR"/>
    <property type="match status" value="1"/>
</dbReference>
<dbReference type="SMART" id="SM00421">
    <property type="entry name" value="HTH_LUXR"/>
    <property type="match status" value="1"/>
</dbReference>
<keyword evidence="7" id="KW-1185">Reference proteome</keyword>
<dbReference type="InterPro" id="IPR058245">
    <property type="entry name" value="NreC/VraR/RcsB-like_REC"/>
</dbReference>